<keyword evidence="4" id="KW-1185">Reference proteome</keyword>
<dbReference type="PANTHER" id="PTHR10211:SF0">
    <property type="entry name" value="DEOXYRIBODIPYRIMIDINE PHOTO-LYASE"/>
    <property type="match status" value="1"/>
</dbReference>
<evidence type="ECO:0000313" key="4">
    <source>
        <dbReference type="Proteomes" id="UP000281094"/>
    </source>
</evidence>
<dbReference type="SUPFAM" id="SSF52425">
    <property type="entry name" value="Cryptochrome/photolyase, N-terminal domain"/>
    <property type="match status" value="1"/>
</dbReference>
<dbReference type="InterPro" id="IPR036134">
    <property type="entry name" value="Crypto/Photolyase_FAD-like_sf"/>
</dbReference>
<protein>
    <submittedName>
        <fullName evidence="3">Deoxyribodipyrimidine photolyase</fullName>
    </submittedName>
</protein>
<evidence type="ECO:0000259" key="2">
    <source>
        <dbReference type="PROSITE" id="PS51645"/>
    </source>
</evidence>
<dbReference type="Gene3D" id="1.25.40.80">
    <property type="match status" value="1"/>
</dbReference>
<organism evidence="3 4">
    <name type="scientific">Notoacmeibacter ruber</name>
    <dbReference type="NCBI Taxonomy" id="2670375"/>
    <lineage>
        <taxon>Bacteria</taxon>
        <taxon>Pseudomonadati</taxon>
        <taxon>Pseudomonadota</taxon>
        <taxon>Alphaproteobacteria</taxon>
        <taxon>Hyphomicrobiales</taxon>
        <taxon>Notoacmeibacteraceae</taxon>
        <taxon>Notoacmeibacter</taxon>
    </lineage>
</organism>
<reference evidence="3 4" key="1">
    <citation type="submission" date="2018-10" db="EMBL/GenBank/DDBJ databases">
        <title>Notoacmeibacter sp. M2BS9Y-3-1, whole genome shotgun sequence.</title>
        <authorList>
            <person name="Tuo L."/>
        </authorList>
    </citation>
    <scope>NUCLEOTIDE SEQUENCE [LARGE SCALE GENOMIC DNA]</scope>
    <source>
        <strain evidence="3 4">M2BS9Y-3-1</strain>
    </source>
</reference>
<dbReference type="RefSeq" id="WP_121644739.1">
    <property type="nucleotide sequence ID" value="NZ_RCWN01000001.1"/>
</dbReference>
<dbReference type="SUPFAM" id="SSF48173">
    <property type="entry name" value="Cryptochrome/photolyase FAD-binding domain"/>
    <property type="match status" value="1"/>
</dbReference>
<dbReference type="GO" id="GO:0003904">
    <property type="term" value="F:deoxyribodipyrimidine photo-lyase activity"/>
    <property type="evidence" value="ECO:0007669"/>
    <property type="project" value="TreeGrafter"/>
</dbReference>
<dbReference type="Proteomes" id="UP000281094">
    <property type="component" value="Unassembled WGS sequence"/>
</dbReference>
<dbReference type="InterPro" id="IPR052219">
    <property type="entry name" value="Photolyase_Class-2"/>
</dbReference>
<evidence type="ECO:0000313" key="3">
    <source>
        <dbReference type="EMBL" id="RLQ87775.1"/>
    </source>
</evidence>
<gene>
    <name evidence="3" type="ORF">D8780_05715</name>
</gene>
<comment type="cofactor">
    <cofactor evidence="1">
        <name>(6R)-5,10-methylene-5,6,7,8-tetrahydrofolate</name>
        <dbReference type="ChEBI" id="CHEBI:15636"/>
    </cofactor>
</comment>
<name>A0A3L7JBL1_9HYPH</name>
<feature type="domain" description="Photolyase/cryptochrome alpha/beta" evidence="2">
    <location>
        <begin position="20"/>
        <end position="148"/>
    </location>
</feature>
<dbReference type="AlphaFoldDB" id="A0A3L7JBL1"/>
<accession>A0A3L7JBL1</accession>
<sequence length="449" mass="50719">MSQLSGRVSHCEGEIREAGDAVVYWSVLAHRVADNAALAEAIRLANKYGKRCLVVASLSIHGSSLTKRQAKFAVEGLEEMRSELGDRDIPFLFLAECDDGLPQGVLERAAAVVTDFGYLSHHKKQRETLGRVFGGRVEAVENMVCVPVLVASDKQEYAARTIRDKLTERLDDWLAEAEVPTLENTTGLRFDLEESPLDWKSLTDRMELEGGEPVDWIEGGTSRARSRLTSFLRSDLDTYADDRSDANEENVSLLSPYLRFGHIAPGEIVRKARDAKGSAEAFVEELVVRRELACNFCHFSDDYDSLDALPDWARETLDDHESDERDPKYGATALENAKTDDEVWNTAMEEMKTRGYLHNHLRMFWGKYVAKTMRDPKTAHKTLLDLNNRYFLDGGDPNSFANTLWVFGLHDRAFQENQVLGKVRPMGHGALERKFDLEQWVAERQEGKS</sequence>
<dbReference type="InterPro" id="IPR006050">
    <property type="entry name" value="DNA_photolyase_N"/>
</dbReference>
<dbReference type="InterPro" id="IPR036155">
    <property type="entry name" value="Crypto/Photolyase_N_sf"/>
</dbReference>
<dbReference type="PROSITE" id="PS01083">
    <property type="entry name" value="DNA_PHOTOLYASES_2_1"/>
    <property type="match status" value="1"/>
</dbReference>
<dbReference type="EMBL" id="RCWN01000001">
    <property type="protein sequence ID" value="RLQ87775.1"/>
    <property type="molecule type" value="Genomic_DNA"/>
</dbReference>
<dbReference type="InterPro" id="IPR014729">
    <property type="entry name" value="Rossmann-like_a/b/a_fold"/>
</dbReference>
<dbReference type="GO" id="GO:0000719">
    <property type="term" value="P:photoreactive repair"/>
    <property type="evidence" value="ECO:0007669"/>
    <property type="project" value="TreeGrafter"/>
</dbReference>
<evidence type="ECO:0000256" key="1">
    <source>
        <dbReference type="ARBA" id="ARBA00001932"/>
    </source>
</evidence>
<dbReference type="PANTHER" id="PTHR10211">
    <property type="entry name" value="DEOXYRIBODIPYRIMIDINE PHOTOLYASE"/>
    <property type="match status" value="1"/>
</dbReference>
<dbReference type="Gene3D" id="1.10.579.10">
    <property type="entry name" value="DNA Cyclobutane Dipyrimidine Photolyase, subunit A, domain 3"/>
    <property type="match status" value="1"/>
</dbReference>
<dbReference type="Gene3D" id="3.40.50.620">
    <property type="entry name" value="HUPs"/>
    <property type="match status" value="1"/>
</dbReference>
<keyword evidence="3" id="KW-0456">Lyase</keyword>
<comment type="caution">
    <text evidence="3">The sequence shown here is derived from an EMBL/GenBank/DDBJ whole genome shotgun (WGS) entry which is preliminary data.</text>
</comment>
<dbReference type="InterPro" id="IPR032673">
    <property type="entry name" value="DNA_photolyase_2_CS"/>
</dbReference>
<proteinExistence type="predicted"/>
<dbReference type="PROSITE" id="PS51645">
    <property type="entry name" value="PHR_CRY_ALPHA_BETA"/>
    <property type="match status" value="1"/>
</dbReference>
<dbReference type="Pfam" id="PF00875">
    <property type="entry name" value="DNA_photolyase"/>
    <property type="match status" value="1"/>
</dbReference>